<dbReference type="Pfam" id="PF13649">
    <property type="entry name" value="Methyltransf_25"/>
    <property type="match status" value="1"/>
</dbReference>
<dbReference type="InterPro" id="IPR029063">
    <property type="entry name" value="SAM-dependent_MTases_sf"/>
</dbReference>
<accession>A0ABT6AZC1</accession>
<dbReference type="GO" id="GO:0032259">
    <property type="term" value="P:methylation"/>
    <property type="evidence" value="ECO:0007669"/>
    <property type="project" value="UniProtKB-KW"/>
</dbReference>
<keyword evidence="2" id="KW-0808">Transferase</keyword>
<sequence>MSTPGTMRAAPTHAPLGAPSPWVTRWAHLVRPGGRVLDLACGSGRHAAWFAGRGHAVLGVDRDGAALATLPAGVATRLADLEQGAWPLAGEPPFDAIVVTNYLHRPLWPYLLGALAPGGVLLYETFSAGNETVGKPSNPDFLLRPGELLEAVRGSLRVVAYEDGVLEVPKAAFVQRLCAVREADGKTGGQAPPRYPLPG</sequence>
<evidence type="ECO:0000259" key="1">
    <source>
        <dbReference type="Pfam" id="PF13649"/>
    </source>
</evidence>
<dbReference type="Gene3D" id="3.40.50.150">
    <property type="entry name" value="Vaccinia Virus protein VP39"/>
    <property type="match status" value="1"/>
</dbReference>
<gene>
    <name evidence="2" type="ORF">P3W85_29490</name>
</gene>
<protein>
    <submittedName>
        <fullName evidence="2">Class I SAM-dependent methyltransferase</fullName>
    </submittedName>
</protein>
<comment type="caution">
    <text evidence="2">The sequence shown here is derived from an EMBL/GenBank/DDBJ whole genome shotgun (WGS) entry which is preliminary data.</text>
</comment>
<dbReference type="Proteomes" id="UP001216674">
    <property type="component" value="Unassembled WGS sequence"/>
</dbReference>
<dbReference type="CDD" id="cd02440">
    <property type="entry name" value="AdoMet_MTases"/>
    <property type="match status" value="1"/>
</dbReference>
<dbReference type="RefSeq" id="WP_276267359.1">
    <property type="nucleotide sequence ID" value="NZ_JARJLM010000482.1"/>
</dbReference>
<dbReference type="EMBL" id="JARJLM010000482">
    <property type="protein sequence ID" value="MDF3837056.1"/>
    <property type="molecule type" value="Genomic_DNA"/>
</dbReference>
<evidence type="ECO:0000313" key="2">
    <source>
        <dbReference type="EMBL" id="MDF3837056.1"/>
    </source>
</evidence>
<name>A0ABT6AZC1_9BURK</name>
<dbReference type="GO" id="GO:0008168">
    <property type="term" value="F:methyltransferase activity"/>
    <property type="evidence" value="ECO:0007669"/>
    <property type="project" value="UniProtKB-KW"/>
</dbReference>
<keyword evidence="2" id="KW-0489">Methyltransferase</keyword>
<proteinExistence type="predicted"/>
<dbReference type="InterPro" id="IPR041698">
    <property type="entry name" value="Methyltransf_25"/>
</dbReference>
<keyword evidence="3" id="KW-1185">Reference proteome</keyword>
<organism evidence="2 3">
    <name type="scientific">Cupriavidus basilensis</name>
    <dbReference type="NCBI Taxonomy" id="68895"/>
    <lineage>
        <taxon>Bacteria</taxon>
        <taxon>Pseudomonadati</taxon>
        <taxon>Pseudomonadota</taxon>
        <taxon>Betaproteobacteria</taxon>
        <taxon>Burkholderiales</taxon>
        <taxon>Burkholderiaceae</taxon>
        <taxon>Cupriavidus</taxon>
    </lineage>
</organism>
<evidence type="ECO:0000313" key="3">
    <source>
        <dbReference type="Proteomes" id="UP001216674"/>
    </source>
</evidence>
<dbReference type="SUPFAM" id="SSF53335">
    <property type="entry name" value="S-adenosyl-L-methionine-dependent methyltransferases"/>
    <property type="match status" value="1"/>
</dbReference>
<reference evidence="2 3" key="1">
    <citation type="submission" date="2023-03" db="EMBL/GenBank/DDBJ databases">
        <title>Draft assemblies of triclosan tolerant bacteria isolated from returned activated sludge.</title>
        <authorList>
            <person name="Van Hamelsveld S."/>
        </authorList>
    </citation>
    <scope>NUCLEOTIDE SEQUENCE [LARGE SCALE GENOMIC DNA]</scope>
    <source>
        <strain evidence="2 3">GW210010_S58</strain>
    </source>
</reference>
<feature type="domain" description="Methyltransferase" evidence="1">
    <location>
        <begin position="36"/>
        <end position="105"/>
    </location>
</feature>